<gene>
    <name evidence="2" type="ORF">Cantr_01051</name>
</gene>
<protein>
    <submittedName>
        <fullName evidence="2">Uncharacterized protein</fullName>
    </submittedName>
</protein>
<reference evidence="2 3" key="1">
    <citation type="submission" date="2018-06" db="EMBL/GenBank/DDBJ databases">
        <title>Whole genome sequencing of Candida tropicalis (genome annotated by CSBL at Korea University).</title>
        <authorList>
            <person name="Ahn J."/>
        </authorList>
    </citation>
    <scope>NUCLEOTIDE SEQUENCE [LARGE SCALE GENOMIC DNA]</scope>
    <source>
        <strain evidence="2 3">ATCC 20962</strain>
    </source>
</reference>
<name>A0A367YK04_9ASCO</name>
<dbReference type="EMBL" id="QLNQ01000020">
    <property type="protein sequence ID" value="RCK65312.1"/>
    <property type="molecule type" value="Genomic_DNA"/>
</dbReference>
<comment type="caution">
    <text evidence="2">The sequence shown here is derived from an EMBL/GenBank/DDBJ whole genome shotgun (WGS) entry which is preliminary data.</text>
</comment>
<dbReference type="Proteomes" id="UP000253472">
    <property type="component" value="Unassembled WGS sequence"/>
</dbReference>
<proteinExistence type="predicted"/>
<evidence type="ECO:0000256" key="1">
    <source>
        <dbReference type="SAM" id="MobiDB-lite"/>
    </source>
</evidence>
<sequence>MAAQQSNTNSQTQSAASKDNVVIRSSRGVSVSKTTTDSYAAYPSSAPPPSYGETAPTYAAPAVVLEASPCVKTLTRTYTTVVSYASCRPTDYTPPLDPSDNDCTMYQGSKICGRCEDYYVWVDETSRILTEHRLTDGCRFVTAGSNPHYDYKQTYTMSNGCVEIVDGQYHWVNTETKCPYRKDRCSTTTVYLVSFSSISTFTMCPDSINPPSGCEFTKAPWFPSTYLWCKDA</sequence>
<feature type="region of interest" description="Disordered" evidence="1">
    <location>
        <begin position="1"/>
        <end position="29"/>
    </location>
</feature>
<organism evidence="2 3">
    <name type="scientific">Candida viswanathii</name>
    <dbReference type="NCBI Taxonomy" id="5486"/>
    <lineage>
        <taxon>Eukaryota</taxon>
        <taxon>Fungi</taxon>
        <taxon>Dikarya</taxon>
        <taxon>Ascomycota</taxon>
        <taxon>Saccharomycotina</taxon>
        <taxon>Pichiomycetes</taxon>
        <taxon>Debaryomycetaceae</taxon>
        <taxon>Candida/Lodderomyces clade</taxon>
        <taxon>Candida</taxon>
    </lineage>
</organism>
<dbReference type="AlphaFoldDB" id="A0A367YK04"/>
<evidence type="ECO:0000313" key="3">
    <source>
        <dbReference type="Proteomes" id="UP000253472"/>
    </source>
</evidence>
<keyword evidence="3" id="KW-1185">Reference proteome</keyword>
<accession>A0A367YK04</accession>
<evidence type="ECO:0000313" key="2">
    <source>
        <dbReference type="EMBL" id="RCK65312.1"/>
    </source>
</evidence>